<gene>
    <name evidence="1" type="ORF">Z969_10150</name>
</gene>
<dbReference type="Proteomes" id="UP000030016">
    <property type="component" value="Unassembled WGS sequence"/>
</dbReference>
<comment type="caution">
    <text evidence="1">The sequence shown here is derived from an EMBL/GenBank/DDBJ whole genome shotgun (WGS) entry which is preliminary data.</text>
</comment>
<evidence type="ECO:0000313" key="1">
    <source>
        <dbReference type="EMBL" id="KGN00089.1"/>
    </source>
</evidence>
<reference evidence="1 2" key="1">
    <citation type="submission" date="2014-01" db="EMBL/GenBank/DDBJ databases">
        <title>Plasmidome dynamics in the species complex Clostridium novyi sensu lato converts strains of independent lineages into distinctly different pathogens.</title>
        <authorList>
            <person name="Skarin H."/>
            <person name="Segerman B."/>
        </authorList>
    </citation>
    <scope>NUCLEOTIDE SEQUENCE [LARGE SCALE GENOMIC DNA]</scope>
    <source>
        <strain evidence="1 2">4570</strain>
    </source>
</reference>
<dbReference type="AlphaFoldDB" id="A0AA89CML6"/>
<evidence type="ECO:0000313" key="2">
    <source>
        <dbReference type="Proteomes" id="UP000030016"/>
    </source>
</evidence>
<dbReference type="EMBL" id="JDRX01000039">
    <property type="protein sequence ID" value="KGN00089.1"/>
    <property type="molecule type" value="Genomic_DNA"/>
</dbReference>
<accession>A0AA89CML6</accession>
<protein>
    <submittedName>
        <fullName evidence="1">Uncharacterized protein</fullName>
    </submittedName>
</protein>
<sequence length="223" mass="26722">MDIIKNNINFIRNKLQICSVRFKGVGFGDKAINLDSLFLKIPIDKKSIKNINKSMKLFDDSPEIKRISNNIKREVYKFRDKHIIKTYDGEYAILKKEKNIFINDLNKLIYQKKQKNFNDLFNKYLLESKHKIIEKLKYTFEDFNSPKYDKGYKIEIINEVNGKFKELNIKENIGVEYRFYDISEDLLKDNNFCNKLICYLKSKKELMLIKKLEAIIQFNKSRM</sequence>
<dbReference type="RefSeq" id="WP_039250913.1">
    <property type="nucleotide sequence ID" value="NZ_JDRX01000039.1"/>
</dbReference>
<name>A0AA89CML6_CLONO</name>
<organism evidence="1 2">
    <name type="scientific">Clostridium novyi A str. 4570</name>
    <dbReference type="NCBI Taxonomy" id="1444290"/>
    <lineage>
        <taxon>Bacteria</taxon>
        <taxon>Bacillati</taxon>
        <taxon>Bacillota</taxon>
        <taxon>Clostridia</taxon>
        <taxon>Eubacteriales</taxon>
        <taxon>Clostridiaceae</taxon>
        <taxon>Clostridium</taxon>
    </lineage>
</organism>
<proteinExistence type="predicted"/>